<dbReference type="PANTHER" id="PTHR42718:SF47">
    <property type="entry name" value="METHYL VIOLOGEN RESISTANCE PROTEIN SMVA"/>
    <property type="match status" value="1"/>
</dbReference>
<keyword evidence="6 7" id="KW-0472">Membrane</keyword>
<dbReference type="OrthoDB" id="3218509at2"/>
<feature type="transmembrane region" description="Helical" evidence="7">
    <location>
        <begin position="302"/>
        <end position="326"/>
    </location>
</feature>
<evidence type="ECO:0000256" key="6">
    <source>
        <dbReference type="ARBA" id="ARBA00023136"/>
    </source>
</evidence>
<dbReference type="GO" id="GO:0022857">
    <property type="term" value="F:transmembrane transporter activity"/>
    <property type="evidence" value="ECO:0007669"/>
    <property type="project" value="InterPro"/>
</dbReference>
<dbReference type="AlphaFoldDB" id="A0A3D9STD0"/>
<keyword evidence="10" id="KW-1185">Reference proteome</keyword>
<dbReference type="InterPro" id="IPR036259">
    <property type="entry name" value="MFS_trans_sf"/>
</dbReference>
<dbReference type="CDD" id="cd17321">
    <property type="entry name" value="MFS_MMR_MDR_like"/>
    <property type="match status" value="1"/>
</dbReference>
<feature type="transmembrane region" description="Helical" evidence="7">
    <location>
        <begin position="202"/>
        <end position="221"/>
    </location>
</feature>
<dbReference type="InterPro" id="IPR020846">
    <property type="entry name" value="MFS_dom"/>
</dbReference>
<accession>A0A3D9STD0</accession>
<name>A0A3D9STD0_9ACTN</name>
<evidence type="ECO:0000256" key="3">
    <source>
        <dbReference type="ARBA" id="ARBA00022475"/>
    </source>
</evidence>
<feature type="transmembrane region" description="Helical" evidence="7">
    <location>
        <begin position="269"/>
        <end position="290"/>
    </location>
</feature>
<feature type="transmembrane region" description="Helical" evidence="7">
    <location>
        <begin position="478"/>
        <end position="497"/>
    </location>
</feature>
<feature type="transmembrane region" description="Helical" evidence="7">
    <location>
        <begin position="406"/>
        <end position="423"/>
    </location>
</feature>
<feature type="transmembrane region" description="Helical" evidence="7">
    <location>
        <begin position="363"/>
        <end position="385"/>
    </location>
</feature>
<organism evidence="9 10">
    <name type="scientific">Thermomonospora umbrina</name>
    <dbReference type="NCBI Taxonomy" id="111806"/>
    <lineage>
        <taxon>Bacteria</taxon>
        <taxon>Bacillati</taxon>
        <taxon>Actinomycetota</taxon>
        <taxon>Actinomycetes</taxon>
        <taxon>Streptosporangiales</taxon>
        <taxon>Thermomonosporaceae</taxon>
        <taxon>Thermomonospora</taxon>
    </lineage>
</organism>
<protein>
    <submittedName>
        <fullName evidence="9">DHA2 family multidrug resistance protein-like MFS transporter</fullName>
    </submittedName>
</protein>
<evidence type="ECO:0000256" key="1">
    <source>
        <dbReference type="ARBA" id="ARBA00004651"/>
    </source>
</evidence>
<evidence type="ECO:0000256" key="2">
    <source>
        <dbReference type="ARBA" id="ARBA00022448"/>
    </source>
</evidence>
<evidence type="ECO:0000256" key="5">
    <source>
        <dbReference type="ARBA" id="ARBA00022989"/>
    </source>
</evidence>
<gene>
    <name evidence="9" type="ORF">DFJ69_0330</name>
</gene>
<evidence type="ECO:0000256" key="7">
    <source>
        <dbReference type="SAM" id="Phobius"/>
    </source>
</evidence>
<dbReference type="GO" id="GO:0005886">
    <property type="term" value="C:plasma membrane"/>
    <property type="evidence" value="ECO:0007669"/>
    <property type="project" value="UniProtKB-SubCell"/>
</dbReference>
<feature type="transmembrane region" description="Helical" evidence="7">
    <location>
        <begin position="333"/>
        <end position="351"/>
    </location>
</feature>
<evidence type="ECO:0000259" key="8">
    <source>
        <dbReference type="PROSITE" id="PS50850"/>
    </source>
</evidence>
<keyword evidence="3" id="KW-1003">Cell membrane</keyword>
<feature type="transmembrane region" description="Helical" evidence="7">
    <location>
        <begin position="166"/>
        <end position="190"/>
    </location>
</feature>
<proteinExistence type="predicted"/>
<dbReference type="Gene3D" id="1.20.1250.20">
    <property type="entry name" value="MFS general substrate transporter like domains"/>
    <property type="match status" value="1"/>
</dbReference>
<feature type="transmembrane region" description="Helical" evidence="7">
    <location>
        <begin position="82"/>
        <end position="101"/>
    </location>
</feature>
<dbReference type="Proteomes" id="UP000256661">
    <property type="component" value="Unassembled WGS sequence"/>
</dbReference>
<keyword evidence="2" id="KW-0813">Transport</keyword>
<evidence type="ECO:0000256" key="4">
    <source>
        <dbReference type="ARBA" id="ARBA00022692"/>
    </source>
</evidence>
<reference evidence="9 10" key="1">
    <citation type="submission" date="2018-08" db="EMBL/GenBank/DDBJ databases">
        <title>Sequencing the genomes of 1000 actinobacteria strains.</title>
        <authorList>
            <person name="Klenk H.-P."/>
        </authorList>
    </citation>
    <scope>NUCLEOTIDE SEQUENCE [LARGE SCALE GENOMIC DNA]</scope>
    <source>
        <strain evidence="9 10">DSM 43927</strain>
    </source>
</reference>
<dbReference type="InterPro" id="IPR011701">
    <property type="entry name" value="MFS"/>
</dbReference>
<feature type="transmembrane region" description="Helical" evidence="7">
    <location>
        <begin position="140"/>
        <end position="160"/>
    </location>
</feature>
<feature type="transmembrane region" description="Helical" evidence="7">
    <location>
        <begin position="14"/>
        <end position="38"/>
    </location>
</feature>
<dbReference type="Pfam" id="PF07690">
    <property type="entry name" value="MFS_1"/>
    <property type="match status" value="1"/>
</dbReference>
<dbReference type="PRINTS" id="PR01035">
    <property type="entry name" value="TCRTETA"/>
</dbReference>
<feature type="transmembrane region" description="Helical" evidence="7">
    <location>
        <begin position="50"/>
        <end position="70"/>
    </location>
</feature>
<feature type="domain" description="Major facilitator superfamily (MFS) profile" evidence="8">
    <location>
        <begin position="16"/>
        <end position="508"/>
    </location>
</feature>
<comment type="subcellular location">
    <subcellularLocation>
        <location evidence="1">Cell membrane</location>
        <topology evidence="1">Multi-pass membrane protein</topology>
    </subcellularLocation>
</comment>
<dbReference type="PANTHER" id="PTHR42718">
    <property type="entry name" value="MAJOR FACILITATOR SUPERFAMILY MULTIDRUG TRANSPORTER MFSC"/>
    <property type="match status" value="1"/>
</dbReference>
<dbReference type="PROSITE" id="PS50850">
    <property type="entry name" value="MFS"/>
    <property type="match status" value="1"/>
</dbReference>
<evidence type="ECO:0000313" key="10">
    <source>
        <dbReference type="Proteomes" id="UP000256661"/>
    </source>
</evidence>
<dbReference type="InterPro" id="IPR001958">
    <property type="entry name" value="Tet-R_TetA/multi-R_MdtG-like"/>
</dbReference>
<feature type="transmembrane region" description="Helical" evidence="7">
    <location>
        <begin position="107"/>
        <end position="128"/>
    </location>
</feature>
<dbReference type="EMBL" id="QTTT01000001">
    <property type="protein sequence ID" value="REE94961.1"/>
    <property type="molecule type" value="Genomic_DNA"/>
</dbReference>
<evidence type="ECO:0000313" key="9">
    <source>
        <dbReference type="EMBL" id="REE94961.1"/>
    </source>
</evidence>
<keyword evidence="4 7" id="KW-0812">Transmembrane</keyword>
<feature type="transmembrane region" description="Helical" evidence="7">
    <location>
        <begin position="227"/>
        <end position="248"/>
    </location>
</feature>
<sequence>MSSTTTTKAGRREWIGLAVLALPTLLLSLDVSVLYLALPELSAELRPTSAQQLWIMDVYGFMIAGFLVTMGTLGDRIGRRRLLMIGGSFFAAASVLAAYSTSAEMLIATRAVLGIAGATLMPSTLALLATMFADARQRSVAIAVWMSCFMAGAAVGPVVGGVLLEWFWWGSAFLLGVPVMALLLVAAPVLLPEHRDTGAGRLDPASVVLSLAALLPTIYGLKEAAEHGLGAAALAALVAGIAFGALFVRRQRSLADPLMDVSLFRNRAFTASLGILLFGMAVTGGGYLFVSQYLQLVEGMSAISSGLWLVPSAVGIIVTSMAAPVLARRARPATVVAVGLAMSAAGYAVLAQTGSDGVTWPTMVGFVLGMAGTGPLGALGIGLVVGSVPAERAGSASALSETSGELGIALGVAVFGSIGTAAYRGDVTVPPGVPADVAQEARDGLAGAVGAAERATGAQAAAILDGARDAFTGGLNTVAGVGAVTFAALAVLAMVLLRQVGTIGEEAHETTTAEEERTRTLS</sequence>
<dbReference type="RefSeq" id="WP_116020830.1">
    <property type="nucleotide sequence ID" value="NZ_QTTT01000001.1"/>
</dbReference>
<comment type="caution">
    <text evidence="9">The sequence shown here is derived from an EMBL/GenBank/DDBJ whole genome shotgun (WGS) entry which is preliminary data.</text>
</comment>
<keyword evidence="5 7" id="KW-1133">Transmembrane helix</keyword>
<dbReference type="SUPFAM" id="SSF103473">
    <property type="entry name" value="MFS general substrate transporter"/>
    <property type="match status" value="1"/>
</dbReference>